<dbReference type="Pfam" id="PF00172">
    <property type="entry name" value="Zn_clus"/>
    <property type="match status" value="1"/>
</dbReference>
<keyword evidence="5" id="KW-0804">Transcription</keyword>
<evidence type="ECO:0000313" key="8">
    <source>
        <dbReference type="EMBL" id="BBM05071.1"/>
    </source>
</evidence>
<sequence>MALKRNSPRHVKSGCRTCKIRRVKCDEQRPSCHKCVDSGRTCDGYGIWSSPPTRVPAQQLVYPPRTLPGLGLSEKKYIDRYRNLLTQKLAEPFGSYFWNSVVLQLSLSEAAVLHATIALTSAHELLMQGRSFNEPFLLRQYNRAIQALTYKTTSLRVTIVSCVVFLCIEIIRGNPIAMQAHFDAGIKLLRQLQDGKCNSTVLVRHNPEGFDDHLVDVFAKLNLQFLMLGHASQQKEAFVPSFQYGGRIHSPRTFFSVLDVRQSINPILLSVIYLMKERERETLSTDKHPPRPSAALLDKQSTLQAAMSEWIESYEASITSLSAKISRSERFGLVLLRVYADVATILLATCFSIRETSYDPHVSRFEAIIKRYSDFHESVYRSEANSCPAHPFFTTDTCLFPPLYFTALKCRNSTIRHRAISLLNEYDHLEGPWTGPMVAAVANHVVSLEENHFEKAMQSSGGQCDSGPIVVLPEFCRIHCVECKLDGHTKTGELTLRRFRHELGGGGGWSISKSTVLFKIK</sequence>
<feature type="domain" description="Zn(2)-C6 fungal-type" evidence="7">
    <location>
        <begin position="14"/>
        <end position="42"/>
    </location>
</feature>
<keyword evidence="1" id="KW-0479">Metal-binding</keyword>
<dbReference type="Gene3D" id="4.10.240.10">
    <property type="entry name" value="Zn(2)-C6 fungal-type DNA-binding domain"/>
    <property type="match status" value="1"/>
</dbReference>
<dbReference type="GO" id="GO:0008270">
    <property type="term" value="F:zinc ion binding"/>
    <property type="evidence" value="ECO:0007669"/>
    <property type="project" value="InterPro"/>
</dbReference>
<keyword evidence="2" id="KW-0862">Zinc</keyword>
<keyword evidence="4" id="KW-0238">DNA-binding</keyword>
<evidence type="ECO:0000256" key="1">
    <source>
        <dbReference type="ARBA" id="ARBA00022723"/>
    </source>
</evidence>
<protein>
    <submittedName>
        <fullName evidence="8">Putative C6 zinc finger domain protein</fullName>
    </submittedName>
</protein>
<name>A0A679DPV9_EMEVA</name>
<accession>A0A679DPV9</accession>
<dbReference type="InterPro" id="IPR001138">
    <property type="entry name" value="Zn2Cys6_DnaBD"/>
</dbReference>
<dbReference type="AlphaFoldDB" id="A0A679DPV9"/>
<dbReference type="PROSITE" id="PS50048">
    <property type="entry name" value="ZN2_CY6_FUNGAL_2"/>
    <property type="match status" value="1"/>
</dbReference>
<evidence type="ECO:0000256" key="4">
    <source>
        <dbReference type="ARBA" id="ARBA00023125"/>
    </source>
</evidence>
<dbReference type="InterPro" id="IPR021858">
    <property type="entry name" value="Fun_TF"/>
</dbReference>
<keyword evidence="6" id="KW-0539">Nucleus</keyword>
<dbReference type="PROSITE" id="PS00463">
    <property type="entry name" value="ZN2_CY6_FUNGAL_1"/>
    <property type="match status" value="1"/>
</dbReference>
<evidence type="ECO:0000256" key="5">
    <source>
        <dbReference type="ARBA" id="ARBA00023163"/>
    </source>
</evidence>
<reference evidence="8" key="1">
    <citation type="journal article" date="2019" name="Bioorg. Med. Chem. Lett.">
        <title>Functional expression of a highly-reducing polyketide synthase of Emericella variecolor IFM42010, an asteltoxin-producing strain, resulted in production of two polyenoic beta-ketolactones with opposite stereochemistry.</title>
        <authorList>
            <person name="Hashimoto M."/>
            <person name="Ichijo H."/>
            <person name="Fujiwara K."/>
            <person name="Sugasawa H."/>
            <person name="Abo S."/>
            <person name="Matsudo K."/>
            <person name="Uchiyama N."/>
            <person name="Goda Y."/>
            <person name="Fujii I."/>
        </authorList>
    </citation>
    <scope>NUCLEOTIDE SEQUENCE</scope>
    <source>
        <strain evidence="8">IFM 42010</strain>
    </source>
</reference>
<dbReference type="CDD" id="cd00067">
    <property type="entry name" value="GAL4"/>
    <property type="match status" value="1"/>
</dbReference>
<dbReference type="GO" id="GO:0003677">
    <property type="term" value="F:DNA binding"/>
    <property type="evidence" value="ECO:0007669"/>
    <property type="project" value="UniProtKB-KW"/>
</dbReference>
<evidence type="ECO:0000259" key="7">
    <source>
        <dbReference type="PROSITE" id="PS50048"/>
    </source>
</evidence>
<evidence type="ECO:0000256" key="2">
    <source>
        <dbReference type="ARBA" id="ARBA00022833"/>
    </source>
</evidence>
<dbReference type="PANTHER" id="PTHR36206:SF16">
    <property type="entry name" value="TRANSCRIPTION FACTOR DOMAIN-CONTAINING PROTEIN-RELATED"/>
    <property type="match status" value="1"/>
</dbReference>
<organism evidence="8">
    <name type="scientific">Emericella variicolor</name>
    <name type="common">Aspergillus stellatus</name>
    <dbReference type="NCBI Taxonomy" id="1549217"/>
    <lineage>
        <taxon>Eukaryota</taxon>
        <taxon>Fungi</taxon>
        <taxon>Dikarya</taxon>
        <taxon>Ascomycota</taxon>
        <taxon>Pezizomycotina</taxon>
        <taxon>Eurotiomycetes</taxon>
        <taxon>Eurotiomycetidae</taxon>
        <taxon>Eurotiales</taxon>
        <taxon>Aspergillaceae</taxon>
        <taxon>Aspergillus</taxon>
        <taxon>Aspergillus subgen. Nidulantes</taxon>
    </lineage>
</organism>
<evidence type="ECO:0000256" key="6">
    <source>
        <dbReference type="ARBA" id="ARBA00023242"/>
    </source>
</evidence>
<dbReference type="GO" id="GO:0000981">
    <property type="term" value="F:DNA-binding transcription factor activity, RNA polymerase II-specific"/>
    <property type="evidence" value="ECO:0007669"/>
    <property type="project" value="InterPro"/>
</dbReference>
<dbReference type="Pfam" id="PF11951">
    <property type="entry name" value="Fungal_trans_2"/>
    <property type="match status" value="1"/>
</dbReference>
<evidence type="ECO:0000256" key="3">
    <source>
        <dbReference type="ARBA" id="ARBA00023015"/>
    </source>
</evidence>
<dbReference type="SUPFAM" id="SSF57701">
    <property type="entry name" value="Zn2/Cys6 DNA-binding domain"/>
    <property type="match status" value="1"/>
</dbReference>
<keyword evidence="3" id="KW-0805">Transcription regulation</keyword>
<proteinExistence type="predicted"/>
<dbReference type="InterPro" id="IPR052360">
    <property type="entry name" value="Transcr_Regulatory_Proteins"/>
</dbReference>
<dbReference type="PANTHER" id="PTHR36206">
    <property type="entry name" value="ASPERCRYPTIN BIOSYNTHESIS CLUSTER-SPECIFIC TRANSCRIPTION REGULATOR ATNN-RELATED"/>
    <property type="match status" value="1"/>
</dbReference>
<dbReference type="InterPro" id="IPR036864">
    <property type="entry name" value="Zn2-C6_fun-type_DNA-bd_sf"/>
</dbReference>
<dbReference type="EMBL" id="LC492132">
    <property type="protein sequence ID" value="BBM05071.1"/>
    <property type="molecule type" value="Genomic_DNA"/>
</dbReference>